<protein>
    <submittedName>
        <fullName evidence="6">Methyltransferase</fullName>
    </submittedName>
</protein>
<dbReference type="GO" id="GO:0004671">
    <property type="term" value="F:protein C-terminal S-isoprenylcysteine carboxyl O-methyltransferase activity"/>
    <property type="evidence" value="ECO:0007669"/>
    <property type="project" value="InterPro"/>
</dbReference>
<evidence type="ECO:0000256" key="5">
    <source>
        <dbReference type="SAM" id="Phobius"/>
    </source>
</evidence>
<dbReference type="Pfam" id="PF04140">
    <property type="entry name" value="ICMT"/>
    <property type="match status" value="1"/>
</dbReference>
<accession>A0A7Y9EH19</accession>
<dbReference type="AlphaFoldDB" id="A0A7Y9EH19"/>
<proteinExistence type="predicted"/>
<name>A0A7Y9EH19_9ACTN</name>
<evidence type="ECO:0000256" key="4">
    <source>
        <dbReference type="ARBA" id="ARBA00023136"/>
    </source>
</evidence>
<organism evidence="6 7">
    <name type="scientific">Actinomadura luteofluorescens</name>
    <dbReference type="NCBI Taxonomy" id="46163"/>
    <lineage>
        <taxon>Bacteria</taxon>
        <taxon>Bacillati</taxon>
        <taxon>Actinomycetota</taxon>
        <taxon>Actinomycetes</taxon>
        <taxon>Streptosporangiales</taxon>
        <taxon>Thermomonosporaceae</taxon>
        <taxon>Actinomadura</taxon>
    </lineage>
</organism>
<keyword evidence="2 5" id="KW-0812">Transmembrane</keyword>
<feature type="transmembrane region" description="Helical" evidence="5">
    <location>
        <begin position="123"/>
        <end position="149"/>
    </location>
</feature>
<dbReference type="RefSeq" id="WP_179844480.1">
    <property type="nucleotide sequence ID" value="NZ_JACCBA010000001.1"/>
</dbReference>
<dbReference type="InterPro" id="IPR007269">
    <property type="entry name" value="ICMT_MeTrfase"/>
</dbReference>
<dbReference type="GO" id="GO:0032259">
    <property type="term" value="P:methylation"/>
    <property type="evidence" value="ECO:0007669"/>
    <property type="project" value="UniProtKB-KW"/>
</dbReference>
<keyword evidence="6" id="KW-0808">Transferase</keyword>
<evidence type="ECO:0000256" key="1">
    <source>
        <dbReference type="ARBA" id="ARBA00004141"/>
    </source>
</evidence>
<gene>
    <name evidence="6" type="ORF">BJY14_003384</name>
</gene>
<dbReference type="EMBL" id="JACCBA010000001">
    <property type="protein sequence ID" value="NYD47401.1"/>
    <property type="molecule type" value="Genomic_DNA"/>
</dbReference>
<keyword evidence="4 5" id="KW-0472">Membrane</keyword>
<comment type="caution">
    <text evidence="6">The sequence shown here is derived from an EMBL/GenBank/DDBJ whole genome shotgun (WGS) entry which is preliminary data.</text>
</comment>
<keyword evidence="7" id="KW-1185">Reference proteome</keyword>
<evidence type="ECO:0000256" key="3">
    <source>
        <dbReference type="ARBA" id="ARBA00022989"/>
    </source>
</evidence>
<evidence type="ECO:0000256" key="2">
    <source>
        <dbReference type="ARBA" id="ARBA00022692"/>
    </source>
</evidence>
<dbReference type="Proteomes" id="UP000529783">
    <property type="component" value="Unassembled WGS sequence"/>
</dbReference>
<comment type="subcellular location">
    <subcellularLocation>
        <location evidence="1">Membrane</location>
        <topology evidence="1">Multi-pass membrane protein</topology>
    </subcellularLocation>
</comment>
<reference evidence="6 7" key="1">
    <citation type="submission" date="2020-07" db="EMBL/GenBank/DDBJ databases">
        <title>Sequencing the genomes of 1000 actinobacteria strains.</title>
        <authorList>
            <person name="Klenk H.-P."/>
        </authorList>
    </citation>
    <scope>NUCLEOTIDE SEQUENCE [LARGE SCALE GENOMIC DNA]</scope>
    <source>
        <strain evidence="6 7">DSM 40398</strain>
    </source>
</reference>
<sequence length="174" mass="19175">MIGFTLLIALVGAERIAELIVARRNQAWARSRGGVEYGRGHYLGIVAAQVGLLGGALLEARLLDRPFVPILGWSMLALAVLAQGLRWWCIATLGRRWNTRVIIVPHLPLVDRGPYRRLRHPNYVAVVVEGIALPLVHTCWITALLFTVVNLGLLRIRIRTENTALNHAAGTTPA</sequence>
<keyword evidence="6" id="KW-0489">Methyltransferase</keyword>
<evidence type="ECO:0000313" key="6">
    <source>
        <dbReference type="EMBL" id="NYD47401.1"/>
    </source>
</evidence>
<keyword evidence="3 5" id="KW-1133">Transmembrane helix</keyword>
<dbReference type="Gene3D" id="1.20.120.1630">
    <property type="match status" value="1"/>
</dbReference>
<dbReference type="GO" id="GO:0016020">
    <property type="term" value="C:membrane"/>
    <property type="evidence" value="ECO:0007669"/>
    <property type="project" value="UniProtKB-SubCell"/>
</dbReference>
<evidence type="ECO:0000313" key="7">
    <source>
        <dbReference type="Proteomes" id="UP000529783"/>
    </source>
</evidence>
<feature type="transmembrane region" description="Helical" evidence="5">
    <location>
        <begin position="70"/>
        <end position="88"/>
    </location>
</feature>